<feature type="transmembrane region" description="Helical" evidence="2">
    <location>
        <begin position="44"/>
        <end position="66"/>
    </location>
</feature>
<keyword evidence="4" id="KW-1185">Reference proteome</keyword>
<keyword evidence="2" id="KW-1133">Transmembrane helix</keyword>
<evidence type="ECO:0000313" key="4">
    <source>
        <dbReference type="Proteomes" id="UP000184330"/>
    </source>
</evidence>
<protein>
    <submittedName>
        <fullName evidence="3">Uncharacterized protein</fullName>
    </submittedName>
</protein>
<feature type="transmembrane region" description="Helical" evidence="2">
    <location>
        <begin position="175"/>
        <end position="196"/>
    </location>
</feature>
<dbReference type="Proteomes" id="UP000184330">
    <property type="component" value="Unassembled WGS sequence"/>
</dbReference>
<dbReference type="AlphaFoldDB" id="A0A1L7WTD6"/>
<name>A0A1L7WTD6_9HELO</name>
<sequence length="270" mass="29505">MANETFAPNATSTMGVVYPDTSTYYSPTGKDVALDVRTSQLKIFAIWLAMCLGLVIIGVILCVIVGMSYEGAKRMLENIKENRRMDGVECGRNVEMAAAESSITGQESFSDVYGQSCSHHYGPHTQFTNTTDTLHSIFSNNSTDDVGELDLPRPDDSTGLRNLQYIDRNINSAKLLGSVMGVLAVLIIIIGIAEWMKESSTEKKEKKSSDVRIMEDLELGNVGSSVSGQGNAHEASEGGDRESGRRLSVCTTLERNKRAVERPLRETPTQ</sequence>
<evidence type="ECO:0000256" key="2">
    <source>
        <dbReference type="SAM" id="Phobius"/>
    </source>
</evidence>
<keyword evidence="2" id="KW-0812">Transmembrane</keyword>
<reference evidence="3 4" key="1">
    <citation type="submission" date="2016-03" db="EMBL/GenBank/DDBJ databases">
        <authorList>
            <person name="Ploux O."/>
        </authorList>
    </citation>
    <scope>NUCLEOTIDE SEQUENCE [LARGE SCALE GENOMIC DNA]</scope>
    <source>
        <strain evidence="3 4">UAMH 11012</strain>
    </source>
</reference>
<proteinExistence type="predicted"/>
<organism evidence="3 4">
    <name type="scientific">Phialocephala subalpina</name>
    <dbReference type="NCBI Taxonomy" id="576137"/>
    <lineage>
        <taxon>Eukaryota</taxon>
        <taxon>Fungi</taxon>
        <taxon>Dikarya</taxon>
        <taxon>Ascomycota</taxon>
        <taxon>Pezizomycotina</taxon>
        <taxon>Leotiomycetes</taxon>
        <taxon>Helotiales</taxon>
        <taxon>Mollisiaceae</taxon>
        <taxon>Phialocephala</taxon>
        <taxon>Phialocephala fortinii species complex</taxon>
    </lineage>
</organism>
<feature type="compositionally biased region" description="Low complexity" evidence="1">
    <location>
        <begin position="220"/>
        <end position="231"/>
    </location>
</feature>
<feature type="region of interest" description="Disordered" evidence="1">
    <location>
        <begin position="218"/>
        <end position="270"/>
    </location>
</feature>
<evidence type="ECO:0000313" key="3">
    <source>
        <dbReference type="EMBL" id="CZR56030.1"/>
    </source>
</evidence>
<evidence type="ECO:0000256" key="1">
    <source>
        <dbReference type="SAM" id="MobiDB-lite"/>
    </source>
</evidence>
<dbReference type="EMBL" id="FJOG01000007">
    <property type="protein sequence ID" value="CZR56030.1"/>
    <property type="molecule type" value="Genomic_DNA"/>
</dbReference>
<accession>A0A1L7WTD6</accession>
<feature type="compositionally biased region" description="Basic and acidic residues" evidence="1">
    <location>
        <begin position="234"/>
        <end position="245"/>
    </location>
</feature>
<feature type="compositionally biased region" description="Basic and acidic residues" evidence="1">
    <location>
        <begin position="254"/>
        <end position="270"/>
    </location>
</feature>
<gene>
    <name evidence="3" type="ORF">PAC_05918</name>
</gene>
<keyword evidence="2" id="KW-0472">Membrane</keyword>